<evidence type="ECO:0000256" key="1">
    <source>
        <dbReference type="SAM" id="Phobius"/>
    </source>
</evidence>
<keyword evidence="1" id="KW-0812">Transmembrane</keyword>
<dbReference type="Proteomes" id="UP000807504">
    <property type="component" value="Unassembled WGS sequence"/>
</dbReference>
<gene>
    <name evidence="2" type="ORF">HNY73_006036</name>
</gene>
<organism evidence="2 3">
    <name type="scientific">Argiope bruennichi</name>
    <name type="common">Wasp spider</name>
    <name type="synonym">Aranea bruennichi</name>
    <dbReference type="NCBI Taxonomy" id="94029"/>
    <lineage>
        <taxon>Eukaryota</taxon>
        <taxon>Metazoa</taxon>
        <taxon>Ecdysozoa</taxon>
        <taxon>Arthropoda</taxon>
        <taxon>Chelicerata</taxon>
        <taxon>Arachnida</taxon>
        <taxon>Araneae</taxon>
        <taxon>Araneomorphae</taxon>
        <taxon>Entelegynae</taxon>
        <taxon>Araneoidea</taxon>
        <taxon>Araneidae</taxon>
        <taxon>Argiope</taxon>
    </lineage>
</organism>
<reference evidence="2" key="1">
    <citation type="journal article" date="2020" name="bioRxiv">
        <title>Chromosome-level reference genome of the European wasp spider Argiope bruennichi: a resource for studies on range expansion and evolutionary adaptation.</title>
        <authorList>
            <person name="Sheffer M.M."/>
            <person name="Hoppe A."/>
            <person name="Krehenwinkel H."/>
            <person name="Uhl G."/>
            <person name="Kuss A.W."/>
            <person name="Jensen L."/>
            <person name="Jensen C."/>
            <person name="Gillespie R.G."/>
            <person name="Hoff K.J."/>
            <person name="Prost S."/>
        </authorList>
    </citation>
    <scope>NUCLEOTIDE SEQUENCE</scope>
</reference>
<keyword evidence="1" id="KW-1133">Transmembrane helix</keyword>
<keyword evidence="1" id="KW-0472">Membrane</keyword>
<keyword evidence="3" id="KW-1185">Reference proteome</keyword>
<reference evidence="2" key="2">
    <citation type="submission" date="2020-06" db="EMBL/GenBank/DDBJ databases">
        <authorList>
            <person name="Sheffer M."/>
        </authorList>
    </citation>
    <scope>NUCLEOTIDE SEQUENCE</scope>
</reference>
<proteinExistence type="predicted"/>
<comment type="caution">
    <text evidence="2">The sequence shown here is derived from an EMBL/GenBank/DDBJ whole genome shotgun (WGS) entry which is preliminary data.</text>
</comment>
<name>A0A8T0FQW9_ARGBR</name>
<evidence type="ECO:0000313" key="2">
    <source>
        <dbReference type="EMBL" id="KAF8791113.1"/>
    </source>
</evidence>
<dbReference type="AlphaFoldDB" id="A0A8T0FQW9"/>
<accession>A0A8T0FQW9</accession>
<protein>
    <submittedName>
        <fullName evidence="2">Uncharacterized protein</fullName>
    </submittedName>
</protein>
<feature type="transmembrane region" description="Helical" evidence="1">
    <location>
        <begin position="12"/>
        <end position="35"/>
    </location>
</feature>
<evidence type="ECO:0000313" key="3">
    <source>
        <dbReference type="Proteomes" id="UP000807504"/>
    </source>
</evidence>
<dbReference type="EMBL" id="JABXBU010000011">
    <property type="protein sequence ID" value="KAF8791113.1"/>
    <property type="molecule type" value="Genomic_DNA"/>
</dbReference>
<sequence length="66" mass="7538">MKSYESDGFLVLGFFFLGGVVDIRFLGVGECFGLLQALRFLDAGMKSYDRDLVEMQRMSEIIYLKT</sequence>